<feature type="compositionally biased region" description="Polar residues" evidence="1">
    <location>
        <begin position="187"/>
        <end position="198"/>
    </location>
</feature>
<sequence>MKRYLIGAVALLAVTSTYAQNDADHSIEIGIAETSPPFKSAFGSETGSGSKFESRTATESAGTEEAGTDNIPLPDSSGSGSDSSKPAIPNPESNTDKDTNVLPSATELPTDPQPETDNRSHSENSNPDNTHRDPEPSIPSPAVETHDILPTQVFTSTIDNTDTHTKSNSHGRPQPSKPSASASAQQTHQTSKVSMSASRHTVVAVMTVVVNGETSLSSHTTVIDDSTPTDISIENTDDKTSDLDDEIPYTSTIIEDGSAVVVTGMRVEESTPSDAQSLFAHATRSAFLVGSVAAIAIVALF</sequence>
<keyword evidence="2" id="KW-0732">Signal</keyword>
<comment type="caution">
    <text evidence="3">The sequence shown here is derived from an EMBL/GenBank/DDBJ whole genome shotgun (WGS) entry which is preliminary data.</text>
</comment>
<evidence type="ECO:0000313" key="4">
    <source>
        <dbReference type="Proteomes" id="UP001145021"/>
    </source>
</evidence>
<gene>
    <name evidence="3" type="ORF">LPJ64_005975</name>
</gene>
<feature type="region of interest" description="Disordered" evidence="1">
    <location>
        <begin position="158"/>
        <end position="198"/>
    </location>
</feature>
<feature type="region of interest" description="Disordered" evidence="1">
    <location>
        <begin position="35"/>
        <end position="143"/>
    </location>
</feature>
<dbReference type="EMBL" id="JANBOH010000468">
    <property type="protein sequence ID" value="KAJ1642149.1"/>
    <property type="molecule type" value="Genomic_DNA"/>
</dbReference>
<feature type="chain" id="PRO_5040905607" evidence="2">
    <location>
        <begin position="20"/>
        <end position="301"/>
    </location>
</feature>
<evidence type="ECO:0000313" key="3">
    <source>
        <dbReference type="EMBL" id="KAJ1642149.1"/>
    </source>
</evidence>
<accession>A0A9W8CHM0</accession>
<dbReference type="Proteomes" id="UP001145021">
    <property type="component" value="Unassembled WGS sequence"/>
</dbReference>
<evidence type="ECO:0000256" key="1">
    <source>
        <dbReference type="SAM" id="MobiDB-lite"/>
    </source>
</evidence>
<keyword evidence="4" id="KW-1185">Reference proteome</keyword>
<feature type="signal peptide" evidence="2">
    <location>
        <begin position="1"/>
        <end position="19"/>
    </location>
</feature>
<reference evidence="3" key="1">
    <citation type="submission" date="2022-07" db="EMBL/GenBank/DDBJ databases">
        <title>Phylogenomic reconstructions and comparative analyses of Kickxellomycotina fungi.</title>
        <authorList>
            <person name="Reynolds N.K."/>
            <person name="Stajich J.E."/>
            <person name="Barry K."/>
            <person name="Grigoriev I.V."/>
            <person name="Crous P."/>
            <person name="Smith M.E."/>
        </authorList>
    </citation>
    <scope>NUCLEOTIDE SEQUENCE</scope>
    <source>
        <strain evidence="3">NBRC 105413</strain>
    </source>
</reference>
<feature type="compositionally biased region" description="Low complexity" evidence="1">
    <location>
        <begin position="75"/>
        <end position="84"/>
    </location>
</feature>
<feature type="region of interest" description="Disordered" evidence="1">
    <location>
        <begin position="220"/>
        <end position="243"/>
    </location>
</feature>
<feature type="compositionally biased region" description="Low complexity" evidence="1">
    <location>
        <begin position="173"/>
        <end position="186"/>
    </location>
</feature>
<proteinExistence type="predicted"/>
<feature type="compositionally biased region" description="Polar residues" evidence="1">
    <location>
        <begin position="220"/>
        <end position="234"/>
    </location>
</feature>
<feature type="compositionally biased region" description="Polar residues" evidence="1">
    <location>
        <begin position="158"/>
        <end position="171"/>
    </location>
</feature>
<organism evidence="3 4">
    <name type="scientific">Coemansia asiatica</name>
    <dbReference type="NCBI Taxonomy" id="1052880"/>
    <lineage>
        <taxon>Eukaryota</taxon>
        <taxon>Fungi</taxon>
        <taxon>Fungi incertae sedis</taxon>
        <taxon>Zoopagomycota</taxon>
        <taxon>Kickxellomycotina</taxon>
        <taxon>Kickxellomycetes</taxon>
        <taxon>Kickxellales</taxon>
        <taxon>Kickxellaceae</taxon>
        <taxon>Coemansia</taxon>
    </lineage>
</organism>
<evidence type="ECO:0000256" key="2">
    <source>
        <dbReference type="SAM" id="SignalP"/>
    </source>
</evidence>
<protein>
    <submittedName>
        <fullName evidence="3">Uncharacterized protein</fullName>
    </submittedName>
</protein>
<feature type="compositionally biased region" description="Polar residues" evidence="1">
    <location>
        <begin position="43"/>
        <end position="61"/>
    </location>
</feature>
<dbReference type="AlphaFoldDB" id="A0A9W8CHM0"/>
<name>A0A9W8CHM0_9FUNG</name>